<dbReference type="InterPro" id="IPR031349">
    <property type="entry name" value="Tfb6"/>
</dbReference>
<accession>A0A9N8PBC6</accession>
<evidence type="ECO:0000313" key="2">
    <source>
        <dbReference type="EMBL" id="CAD0088120.1"/>
    </source>
</evidence>
<evidence type="ECO:0000256" key="1">
    <source>
        <dbReference type="SAM" id="MobiDB-lite"/>
    </source>
</evidence>
<organism evidence="2 3">
    <name type="scientific">Aureobasidium vineae</name>
    <dbReference type="NCBI Taxonomy" id="2773715"/>
    <lineage>
        <taxon>Eukaryota</taxon>
        <taxon>Fungi</taxon>
        <taxon>Dikarya</taxon>
        <taxon>Ascomycota</taxon>
        <taxon>Pezizomycotina</taxon>
        <taxon>Dothideomycetes</taxon>
        <taxon>Dothideomycetidae</taxon>
        <taxon>Dothideales</taxon>
        <taxon>Saccotheciaceae</taxon>
        <taxon>Aureobasidium</taxon>
    </lineage>
</organism>
<evidence type="ECO:0000313" key="3">
    <source>
        <dbReference type="Proteomes" id="UP000716446"/>
    </source>
</evidence>
<dbReference type="Pfam" id="PF17110">
    <property type="entry name" value="TFB6"/>
    <property type="match status" value="1"/>
</dbReference>
<dbReference type="GO" id="GO:0005675">
    <property type="term" value="C:transcription factor TFIIH holo complex"/>
    <property type="evidence" value="ECO:0007669"/>
    <property type="project" value="TreeGrafter"/>
</dbReference>
<protein>
    <submittedName>
        <fullName evidence="2">Uncharacterized protein</fullName>
    </submittedName>
</protein>
<dbReference type="Proteomes" id="UP000716446">
    <property type="component" value="Unassembled WGS sequence"/>
</dbReference>
<reference evidence="2" key="1">
    <citation type="submission" date="2020-06" db="EMBL/GenBank/DDBJ databases">
        <authorList>
            <person name="Onetto C."/>
        </authorList>
    </citation>
    <scope>NUCLEOTIDE SEQUENCE</scope>
</reference>
<dbReference type="PANTHER" id="PTHR37781">
    <property type="entry name" value="TFIIH COMPLEX SUBUNIT"/>
    <property type="match status" value="1"/>
</dbReference>
<keyword evidence="3" id="KW-1185">Reference proteome</keyword>
<sequence length="297" mass="32608">MSDLAGGFVPLSPPPSSVASSTTPNSLPQPRRTPLKPGGTKESRLIRHVDQQILHIQRRFAKRDPSLGHGGVREMDEEGRMIEQLNDPATEKRLQQSDEWNDVQGYSGFGEAAKDVDELVAVIWISGTPALQVPYLISLALLVNNMIPAFPLAPRPLFRLLGKLDHAFASLIVGRDVATDEILPGFNTGRGVSGTEKVRIKSLVERTRVCVVEVLNKGEFDEDDEGTREPSPEDTDMDGDLILDDDDGPEDINVDDIDDDDDWHTQTSRVYDKTMVELGDSMDGAPIGIITETRIGT</sequence>
<proteinExistence type="predicted"/>
<dbReference type="AlphaFoldDB" id="A0A9N8PBC6"/>
<gene>
    <name evidence="2" type="ORF">AWRI4619_LOCUS5238</name>
</gene>
<feature type="region of interest" description="Disordered" evidence="1">
    <location>
        <begin position="1"/>
        <end position="43"/>
    </location>
</feature>
<feature type="compositionally biased region" description="Low complexity" evidence="1">
    <location>
        <begin position="17"/>
        <end position="26"/>
    </location>
</feature>
<comment type="caution">
    <text evidence="2">The sequence shown here is derived from an EMBL/GenBank/DDBJ whole genome shotgun (WGS) entry which is preliminary data.</text>
</comment>
<dbReference type="EMBL" id="CAIJEN010000006">
    <property type="protein sequence ID" value="CAD0088120.1"/>
    <property type="molecule type" value="Genomic_DNA"/>
</dbReference>
<dbReference type="PANTHER" id="PTHR37781:SF1">
    <property type="entry name" value="ADR380WP"/>
    <property type="match status" value="1"/>
</dbReference>
<feature type="compositionally biased region" description="Acidic residues" evidence="1">
    <location>
        <begin position="220"/>
        <end position="262"/>
    </location>
</feature>
<name>A0A9N8PBC6_9PEZI</name>
<feature type="region of interest" description="Disordered" evidence="1">
    <location>
        <begin position="220"/>
        <end position="265"/>
    </location>
</feature>